<dbReference type="AlphaFoldDB" id="A0A6J7U6Z6"/>
<evidence type="ECO:0000256" key="4">
    <source>
        <dbReference type="ARBA" id="ARBA00022475"/>
    </source>
</evidence>
<evidence type="ECO:0000256" key="9">
    <source>
        <dbReference type="SAM" id="Phobius"/>
    </source>
</evidence>
<feature type="transmembrane region" description="Helical" evidence="9">
    <location>
        <begin position="355"/>
        <end position="376"/>
    </location>
</feature>
<dbReference type="Pfam" id="PF00528">
    <property type="entry name" value="BPD_transp_1"/>
    <property type="match status" value="1"/>
</dbReference>
<organism evidence="13">
    <name type="scientific">freshwater metagenome</name>
    <dbReference type="NCBI Taxonomy" id="449393"/>
    <lineage>
        <taxon>unclassified sequences</taxon>
        <taxon>metagenomes</taxon>
        <taxon>ecological metagenomes</taxon>
    </lineage>
</organism>
<feature type="transmembrane region" description="Helical" evidence="9">
    <location>
        <begin position="178"/>
        <end position="197"/>
    </location>
</feature>
<dbReference type="GO" id="GO:0035435">
    <property type="term" value="P:phosphate ion transmembrane transport"/>
    <property type="evidence" value="ECO:0007669"/>
    <property type="project" value="InterPro"/>
</dbReference>
<dbReference type="PANTHER" id="PTHR42922">
    <property type="entry name" value="PHOSPHATE TRANSPORT SYSTEM PERMEASE PROTEIN PSTA"/>
    <property type="match status" value="1"/>
</dbReference>
<dbReference type="EMBL" id="CAFAAQ010000051">
    <property type="protein sequence ID" value="CAB4804214.1"/>
    <property type="molecule type" value="Genomic_DNA"/>
</dbReference>
<name>A0A6J7U6Z6_9ZZZZ</name>
<evidence type="ECO:0000313" key="11">
    <source>
        <dbReference type="EMBL" id="CAB4715329.1"/>
    </source>
</evidence>
<evidence type="ECO:0000256" key="7">
    <source>
        <dbReference type="ARBA" id="ARBA00022989"/>
    </source>
</evidence>
<sequence>MLERLFAEHRLQLEVDVHMSLLDERPVDETPVPEPQDPELIEEQVPFRPRALVRSERIEILLAAAAGVTGSGVMCLLFDWTHVLTFAIWALLIFLVSIYLLARDSQSPIVATDRLITTLVWTSGGIAVAVLAWMLGYVVVKGIAGLNYEYLTSDMSKVGPLDDGGGVFHALVGTLEQMLIASVLSIPIAILTAVYLHEIRGRLAGIVRFVIDAMSGLPSIVAGLFIYTVWVLQGRGPSGLAAGLALAILMIPTVTRTAEEMLKTIDDGLRESALALGAPQWRSVMQVVLPTARSGLITASILGVARAVGETAPVLLTAFGSSSINWSPFNGPQADLPLYIYQLLRQPNPAQIARAWSGALVLVLLVLILFVLARVIGERGARVRGGSR</sequence>
<comment type="subcellular location">
    <subcellularLocation>
        <location evidence="1">Cell membrane</location>
        <topology evidence="1">Multi-pass membrane protein</topology>
    </subcellularLocation>
</comment>
<dbReference type="PROSITE" id="PS50928">
    <property type="entry name" value="ABC_TM1"/>
    <property type="match status" value="1"/>
</dbReference>
<reference evidence="13" key="1">
    <citation type="submission" date="2020-05" db="EMBL/GenBank/DDBJ databases">
        <authorList>
            <person name="Chiriac C."/>
            <person name="Salcher M."/>
            <person name="Ghai R."/>
            <person name="Kavagutti S V."/>
        </authorList>
    </citation>
    <scope>NUCLEOTIDE SEQUENCE</scope>
</reference>
<evidence type="ECO:0000256" key="6">
    <source>
        <dbReference type="ARBA" id="ARBA00022692"/>
    </source>
</evidence>
<feature type="transmembrane region" description="Helical" evidence="9">
    <location>
        <begin position="238"/>
        <end position="255"/>
    </location>
</feature>
<evidence type="ECO:0000313" key="12">
    <source>
        <dbReference type="EMBL" id="CAB4804214.1"/>
    </source>
</evidence>
<evidence type="ECO:0000256" key="5">
    <source>
        <dbReference type="ARBA" id="ARBA00022592"/>
    </source>
</evidence>
<evidence type="ECO:0000256" key="8">
    <source>
        <dbReference type="ARBA" id="ARBA00023136"/>
    </source>
</evidence>
<dbReference type="EMBL" id="CAFBQW010000015">
    <property type="protein sequence ID" value="CAB5061565.1"/>
    <property type="molecule type" value="Genomic_DNA"/>
</dbReference>
<dbReference type="PANTHER" id="PTHR42922:SF1">
    <property type="entry name" value="PHOSPHATE TRANSPORT SYSTEM PERMEASE PROTEIN PSTA"/>
    <property type="match status" value="1"/>
</dbReference>
<proteinExistence type="inferred from homology"/>
<keyword evidence="8 9" id="KW-0472">Membrane</keyword>
<evidence type="ECO:0000259" key="10">
    <source>
        <dbReference type="PROSITE" id="PS50928"/>
    </source>
</evidence>
<keyword evidence="4" id="KW-1003">Cell membrane</keyword>
<gene>
    <name evidence="11" type="ORF">UFOPK2582_01638</name>
    <name evidence="12" type="ORF">UFOPK3046_00741</name>
    <name evidence="13" type="ORF">UFOPK4354_00242</name>
</gene>
<keyword evidence="3" id="KW-0813">Transport</keyword>
<dbReference type="Gene3D" id="1.10.3720.10">
    <property type="entry name" value="MetI-like"/>
    <property type="match status" value="1"/>
</dbReference>
<dbReference type="GO" id="GO:0005315">
    <property type="term" value="F:phosphate transmembrane transporter activity"/>
    <property type="evidence" value="ECO:0007669"/>
    <property type="project" value="InterPro"/>
</dbReference>
<dbReference type="InterPro" id="IPR000515">
    <property type="entry name" value="MetI-like"/>
</dbReference>
<dbReference type="InterPro" id="IPR005672">
    <property type="entry name" value="Phosphate_PstA"/>
</dbReference>
<dbReference type="GO" id="GO:0005886">
    <property type="term" value="C:plasma membrane"/>
    <property type="evidence" value="ECO:0007669"/>
    <property type="project" value="UniProtKB-SubCell"/>
</dbReference>
<evidence type="ECO:0000256" key="1">
    <source>
        <dbReference type="ARBA" id="ARBA00004651"/>
    </source>
</evidence>
<dbReference type="InterPro" id="IPR035906">
    <property type="entry name" value="MetI-like_sf"/>
</dbReference>
<dbReference type="SUPFAM" id="SSF161098">
    <property type="entry name" value="MetI-like"/>
    <property type="match status" value="1"/>
</dbReference>
<feature type="transmembrane region" description="Helical" evidence="9">
    <location>
        <begin position="114"/>
        <end position="140"/>
    </location>
</feature>
<protein>
    <submittedName>
        <fullName evidence="13">Unannotated protein</fullName>
    </submittedName>
</protein>
<keyword evidence="7 9" id="KW-1133">Transmembrane helix</keyword>
<keyword evidence="6 9" id="KW-0812">Transmembrane</keyword>
<dbReference type="EMBL" id="CAEZXS010000265">
    <property type="protein sequence ID" value="CAB4715329.1"/>
    <property type="molecule type" value="Genomic_DNA"/>
</dbReference>
<evidence type="ECO:0000256" key="2">
    <source>
        <dbReference type="ARBA" id="ARBA00007069"/>
    </source>
</evidence>
<dbReference type="InterPro" id="IPR051408">
    <property type="entry name" value="Phosphate_transprt_permease"/>
</dbReference>
<evidence type="ECO:0000313" key="13">
    <source>
        <dbReference type="EMBL" id="CAB5061565.1"/>
    </source>
</evidence>
<accession>A0A6J7U6Z6</accession>
<dbReference type="NCBIfam" id="TIGR00974">
    <property type="entry name" value="3a0107s02c"/>
    <property type="match status" value="1"/>
</dbReference>
<feature type="transmembrane region" description="Helical" evidence="9">
    <location>
        <begin position="209"/>
        <end position="232"/>
    </location>
</feature>
<feature type="domain" description="ABC transmembrane type-1" evidence="10">
    <location>
        <begin position="171"/>
        <end position="373"/>
    </location>
</feature>
<evidence type="ECO:0000256" key="3">
    <source>
        <dbReference type="ARBA" id="ARBA00022448"/>
    </source>
</evidence>
<feature type="transmembrane region" description="Helical" evidence="9">
    <location>
        <begin position="60"/>
        <end position="80"/>
    </location>
</feature>
<keyword evidence="5" id="KW-0592">Phosphate transport</keyword>
<comment type="similarity">
    <text evidence="2">Belongs to the binding-protein-dependent transport system permease family. CysTW subfamily.</text>
</comment>
<dbReference type="CDD" id="cd06261">
    <property type="entry name" value="TM_PBP2"/>
    <property type="match status" value="1"/>
</dbReference>
<feature type="transmembrane region" description="Helical" evidence="9">
    <location>
        <begin position="86"/>
        <end position="102"/>
    </location>
</feature>